<organism evidence="1 2">
    <name type="scientific">Oceanibacterium hippocampi</name>
    <dbReference type="NCBI Taxonomy" id="745714"/>
    <lineage>
        <taxon>Bacteria</taxon>
        <taxon>Pseudomonadati</taxon>
        <taxon>Pseudomonadota</taxon>
        <taxon>Alphaproteobacteria</taxon>
        <taxon>Sneathiellales</taxon>
        <taxon>Sneathiellaceae</taxon>
        <taxon>Oceanibacterium</taxon>
    </lineage>
</organism>
<dbReference type="InParanoid" id="A0A1Y5TW01"/>
<dbReference type="InterPro" id="IPR023168">
    <property type="entry name" value="GatB_Yqey_C_2"/>
</dbReference>
<dbReference type="SUPFAM" id="SSF89095">
    <property type="entry name" value="GatB/YqeY motif"/>
    <property type="match status" value="1"/>
</dbReference>
<accession>A0A1Y5TW01</accession>
<dbReference type="Proteomes" id="UP000193200">
    <property type="component" value="Unassembled WGS sequence"/>
</dbReference>
<dbReference type="Gene3D" id="1.10.1510.10">
    <property type="entry name" value="Uncharacterised protein YqeY/AIM41 PF09424, N-terminal domain"/>
    <property type="match status" value="1"/>
</dbReference>
<evidence type="ECO:0000313" key="2">
    <source>
        <dbReference type="Proteomes" id="UP000193200"/>
    </source>
</evidence>
<name>A0A1Y5TW01_9PROT</name>
<dbReference type="InterPro" id="IPR003789">
    <property type="entry name" value="Asn/Gln_tRNA_amidoTrase-B-like"/>
</dbReference>
<sequence length="199" mass="22187">MPSSTLLLSELILLFQRLSSVSAFAKPARLQYDVGLFKVYKWCSMLRERLSESLKDAMRAKNARRVSTLRLIIATLKDRDIAKRSEGDSNGISDDEVLRMLATMIRQRRESIAAYEQGGRIDLAEAEQEEISIIEDFLPTQLTEEEVVAAIREAIAEIGAAGLKDMGRTMAVLKSRYPGRMDFGTASARVKSELAAQAE</sequence>
<gene>
    <name evidence="1" type="ORF">OCH7691_03716</name>
</gene>
<dbReference type="PANTHER" id="PTHR28055">
    <property type="entry name" value="ALTERED INHERITANCE OF MITOCHONDRIA PROTEIN 41, MITOCHONDRIAL"/>
    <property type="match status" value="1"/>
</dbReference>
<dbReference type="AlphaFoldDB" id="A0A1Y5TW01"/>
<dbReference type="Pfam" id="PF09424">
    <property type="entry name" value="YqeY"/>
    <property type="match status" value="1"/>
</dbReference>
<reference evidence="1 2" key="1">
    <citation type="submission" date="2017-03" db="EMBL/GenBank/DDBJ databases">
        <authorList>
            <person name="Afonso C.L."/>
            <person name="Miller P.J."/>
            <person name="Scott M.A."/>
            <person name="Spackman E."/>
            <person name="Goraichik I."/>
            <person name="Dimitrov K.M."/>
            <person name="Suarez D.L."/>
            <person name="Swayne D.E."/>
        </authorList>
    </citation>
    <scope>NUCLEOTIDE SEQUENCE [LARGE SCALE GENOMIC DNA]</scope>
    <source>
        <strain evidence="1 2">CECT 7691</strain>
    </source>
</reference>
<dbReference type="PANTHER" id="PTHR28055:SF1">
    <property type="entry name" value="ALTERED INHERITANCE OF MITOCHONDRIA PROTEIN 41, MITOCHONDRIAL"/>
    <property type="match status" value="1"/>
</dbReference>
<protein>
    <submittedName>
        <fullName evidence="1">Yqey-like protein</fullName>
    </submittedName>
</protein>
<proteinExistence type="predicted"/>
<dbReference type="GO" id="GO:0016884">
    <property type="term" value="F:carbon-nitrogen ligase activity, with glutamine as amido-N-donor"/>
    <property type="evidence" value="ECO:0007669"/>
    <property type="project" value="InterPro"/>
</dbReference>
<keyword evidence="2" id="KW-1185">Reference proteome</keyword>
<dbReference type="EMBL" id="FWFR01000003">
    <property type="protein sequence ID" value="SLN74243.1"/>
    <property type="molecule type" value="Genomic_DNA"/>
</dbReference>
<dbReference type="InterPro" id="IPR019004">
    <property type="entry name" value="YqeY/Aim41"/>
</dbReference>
<dbReference type="Gene3D" id="1.10.10.410">
    <property type="match status" value="1"/>
</dbReference>
<dbReference type="InterPro" id="IPR042184">
    <property type="entry name" value="YqeY/Aim41_N"/>
</dbReference>
<evidence type="ECO:0000313" key="1">
    <source>
        <dbReference type="EMBL" id="SLN74243.1"/>
    </source>
</evidence>